<reference evidence="2" key="1">
    <citation type="journal article" date="2023" name="Front. Plant Sci.">
        <title>Chromosomal-level genome assembly of Melastoma candidum provides insights into trichome evolution.</title>
        <authorList>
            <person name="Zhong Y."/>
            <person name="Wu W."/>
            <person name="Sun C."/>
            <person name="Zou P."/>
            <person name="Liu Y."/>
            <person name="Dai S."/>
            <person name="Zhou R."/>
        </authorList>
    </citation>
    <scope>NUCLEOTIDE SEQUENCE [LARGE SCALE GENOMIC DNA]</scope>
</reference>
<organism evidence="1 2">
    <name type="scientific">Melastoma candidum</name>
    <dbReference type="NCBI Taxonomy" id="119954"/>
    <lineage>
        <taxon>Eukaryota</taxon>
        <taxon>Viridiplantae</taxon>
        <taxon>Streptophyta</taxon>
        <taxon>Embryophyta</taxon>
        <taxon>Tracheophyta</taxon>
        <taxon>Spermatophyta</taxon>
        <taxon>Magnoliopsida</taxon>
        <taxon>eudicotyledons</taxon>
        <taxon>Gunneridae</taxon>
        <taxon>Pentapetalae</taxon>
        <taxon>rosids</taxon>
        <taxon>malvids</taxon>
        <taxon>Myrtales</taxon>
        <taxon>Melastomataceae</taxon>
        <taxon>Melastomatoideae</taxon>
        <taxon>Melastomateae</taxon>
        <taxon>Melastoma</taxon>
    </lineage>
</organism>
<comment type="caution">
    <text evidence="1">The sequence shown here is derived from an EMBL/GenBank/DDBJ whole genome shotgun (WGS) entry which is preliminary data.</text>
</comment>
<keyword evidence="2" id="KW-1185">Reference proteome</keyword>
<evidence type="ECO:0000313" key="1">
    <source>
        <dbReference type="EMBL" id="KAI4372102.1"/>
    </source>
</evidence>
<sequence>MRGSRSMEVPPSLILASALVLAHCLLPTSLARHDYGQALGKSILFFEAQRSGGLPENQRVSWRSNSGLIC</sequence>
<proteinExistence type="predicted"/>
<accession>A0ACB9QZ87</accession>
<name>A0ACB9QZ87_9MYRT</name>
<dbReference type="Proteomes" id="UP001057402">
    <property type="component" value="Chromosome 4"/>
</dbReference>
<protein>
    <submittedName>
        <fullName evidence="1">Uncharacterized protein</fullName>
    </submittedName>
</protein>
<gene>
    <name evidence="1" type="ORF">MLD38_010381</name>
</gene>
<evidence type="ECO:0000313" key="2">
    <source>
        <dbReference type="Proteomes" id="UP001057402"/>
    </source>
</evidence>
<dbReference type="EMBL" id="CM042883">
    <property type="protein sequence ID" value="KAI4372102.1"/>
    <property type="molecule type" value="Genomic_DNA"/>
</dbReference>